<keyword evidence="2" id="KW-0813">Transport</keyword>
<dbReference type="PANTHER" id="PTHR45649:SF26">
    <property type="entry name" value="OS04G0435100 PROTEIN"/>
    <property type="match status" value="1"/>
</dbReference>
<feature type="transmembrane region" description="Helical" evidence="6">
    <location>
        <begin position="314"/>
        <end position="332"/>
    </location>
</feature>
<protein>
    <recommendedName>
        <fullName evidence="9">Amino acid transporter</fullName>
    </recommendedName>
</protein>
<feature type="transmembrane region" description="Helical" evidence="6">
    <location>
        <begin position="353"/>
        <end position="375"/>
    </location>
</feature>
<name>A0ABR2YCX9_9CHLO</name>
<evidence type="ECO:0000256" key="3">
    <source>
        <dbReference type="ARBA" id="ARBA00022692"/>
    </source>
</evidence>
<evidence type="ECO:0000256" key="2">
    <source>
        <dbReference type="ARBA" id="ARBA00022448"/>
    </source>
</evidence>
<dbReference type="InterPro" id="IPR004840">
    <property type="entry name" value="Amino_acid_permease_CS"/>
</dbReference>
<proteinExistence type="predicted"/>
<evidence type="ECO:0000256" key="4">
    <source>
        <dbReference type="ARBA" id="ARBA00022989"/>
    </source>
</evidence>
<feature type="transmembrane region" description="Helical" evidence="6">
    <location>
        <begin position="149"/>
        <end position="171"/>
    </location>
</feature>
<feature type="transmembrane region" description="Helical" evidence="6">
    <location>
        <begin position="409"/>
        <end position="429"/>
    </location>
</feature>
<sequence>MRSANEIPEFLPRASFGTSATVLARSTLQAWALVLVETKKLLIKGRLCMKKHLSKGDLPDGICCGGSKGSYTGSRSTIVSGLTKEEGQMGTPRDSGEARLHLLGYKQELRREFGFLTSTCSSLGLMAFSSGLTGFFAIAYMSGGPVSVVWGWIVVAIMNIVVALSMAEIVSEYPIAGGPYFWCLELLNNDPKYLLIGWCTGWMNVLGQFALTAFNALLLARHVATMWLLLNDHVFAPLETLLVYAIVLLLAGFVSTTSTRGMQRFALAAGVFLVCSGVVIVVVLPVVAPTHQTAAFVFTRFDTEDKAVTGVPNVAYLFLVGMLTAQGTFIGYEAPAQFAEETKRSDATVPRAIVVSVIANAVLGFCYLMAVLFSIQGVGVSLDGEANGYLVGQIFYDCFMARFGSGAGAVVLLAIPMITTFNATVLSLATNARMLWAFARDGGVPLSRVWSAVHGCTGTPVNAVWAMSALAFLLGLPMLYSLDVFQALASINSVGLYTSYAVPILLRMLRRGSFQAGPFQLGRWQLPVNLAAISWVVTSTVSFIIPCSYPVSFSIFNWTPVTVGAALLLVLAAWFVPRCGASHWYHGKASMLDDASMVGTGFSSGGTKEPVLDASGHMPKLTLVDLLEFTKEKEGTSLAGVGALPTAWAAGACPAAWTGQLCHIHASVLVNNYQALTSKNQPYTPHNKRSTDTGAI</sequence>
<dbReference type="InterPro" id="IPR002293">
    <property type="entry name" value="AA/rel_permease1"/>
</dbReference>
<accession>A0ABR2YCX9</accession>
<dbReference type="Gene3D" id="1.20.1740.10">
    <property type="entry name" value="Amino acid/polyamine transporter I"/>
    <property type="match status" value="1"/>
</dbReference>
<feature type="transmembrane region" description="Helical" evidence="6">
    <location>
        <begin position="557"/>
        <end position="576"/>
    </location>
</feature>
<evidence type="ECO:0008006" key="9">
    <source>
        <dbReference type="Google" id="ProtNLM"/>
    </source>
</evidence>
<reference evidence="7 8" key="1">
    <citation type="journal article" date="2024" name="Nat. Commun.">
        <title>Phylogenomics reveals the evolutionary origins of lichenization in chlorophyte algae.</title>
        <authorList>
            <person name="Puginier C."/>
            <person name="Libourel C."/>
            <person name="Otte J."/>
            <person name="Skaloud P."/>
            <person name="Haon M."/>
            <person name="Grisel S."/>
            <person name="Petersen M."/>
            <person name="Berrin J.G."/>
            <person name="Delaux P.M."/>
            <person name="Dal Grande F."/>
            <person name="Keller J."/>
        </authorList>
    </citation>
    <scope>NUCLEOTIDE SEQUENCE [LARGE SCALE GENOMIC DNA]</scope>
    <source>
        <strain evidence="7 8">SAG 216-7</strain>
    </source>
</reference>
<organism evidence="7 8">
    <name type="scientific">Coccomyxa subellipsoidea</name>
    <dbReference type="NCBI Taxonomy" id="248742"/>
    <lineage>
        <taxon>Eukaryota</taxon>
        <taxon>Viridiplantae</taxon>
        <taxon>Chlorophyta</taxon>
        <taxon>core chlorophytes</taxon>
        <taxon>Trebouxiophyceae</taxon>
        <taxon>Trebouxiophyceae incertae sedis</taxon>
        <taxon>Coccomyxaceae</taxon>
        <taxon>Coccomyxa</taxon>
    </lineage>
</organism>
<dbReference type="Proteomes" id="UP001491310">
    <property type="component" value="Unassembled WGS sequence"/>
</dbReference>
<keyword evidence="4 6" id="KW-1133">Transmembrane helix</keyword>
<dbReference type="PROSITE" id="PS00218">
    <property type="entry name" value="AMINO_ACID_PERMEASE_1"/>
    <property type="match status" value="1"/>
</dbReference>
<dbReference type="Pfam" id="PF13520">
    <property type="entry name" value="AA_permease_2"/>
    <property type="match status" value="1"/>
</dbReference>
<evidence type="ECO:0000256" key="1">
    <source>
        <dbReference type="ARBA" id="ARBA00004141"/>
    </source>
</evidence>
<comment type="caution">
    <text evidence="7">The sequence shown here is derived from an EMBL/GenBank/DDBJ whole genome shotgun (WGS) entry which is preliminary data.</text>
</comment>
<evidence type="ECO:0000313" key="8">
    <source>
        <dbReference type="Proteomes" id="UP001491310"/>
    </source>
</evidence>
<feature type="transmembrane region" description="Helical" evidence="6">
    <location>
        <begin position="485"/>
        <end position="506"/>
    </location>
</feature>
<comment type="subcellular location">
    <subcellularLocation>
        <location evidence="1">Membrane</location>
        <topology evidence="1">Multi-pass membrane protein</topology>
    </subcellularLocation>
</comment>
<feature type="transmembrane region" description="Helical" evidence="6">
    <location>
        <begin position="192"/>
        <end position="214"/>
    </location>
</feature>
<evidence type="ECO:0000313" key="7">
    <source>
        <dbReference type="EMBL" id="KAK9902713.1"/>
    </source>
</evidence>
<feature type="transmembrane region" description="Helical" evidence="6">
    <location>
        <begin position="265"/>
        <end position="288"/>
    </location>
</feature>
<keyword evidence="3 6" id="KW-0812">Transmembrane</keyword>
<gene>
    <name evidence="7" type="ORF">WJX75_003543</name>
</gene>
<keyword evidence="5 6" id="KW-0472">Membrane</keyword>
<dbReference type="EMBL" id="JALJOT010000015">
    <property type="protein sequence ID" value="KAK9902713.1"/>
    <property type="molecule type" value="Genomic_DNA"/>
</dbReference>
<evidence type="ECO:0000256" key="5">
    <source>
        <dbReference type="ARBA" id="ARBA00023136"/>
    </source>
</evidence>
<feature type="transmembrane region" description="Helical" evidence="6">
    <location>
        <begin position="449"/>
        <end position="473"/>
    </location>
</feature>
<feature type="transmembrane region" description="Helical" evidence="6">
    <location>
        <begin position="234"/>
        <end position="253"/>
    </location>
</feature>
<feature type="transmembrane region" description="Helical" evidence="6">
    <location>
        <begin position="526"/>
        <end position="545"/>
    </location>
</feature>
<dbReference type="PANTHER" id="PTHR45649">
    <property type="entry name" value="AMINO-ACID PERMEASE BAT1"/>
    <property type="match status" value="1"/>
</dbReference>
<keyword evidence="8" id="KW-1185">Reference proteome</keyword>
<evidence type="ECO:0000256" key="6">
    <source>
        <dbReference type="SAM" id="Phobius"/>
    </source>
</evidence>
<feature type="transmembrane region" description="Helical" evidence="6">
    <location>
        <begin position="113"/>
        <end position="143"/>
    </location>
</feature>